<dbReference type="EMBL" id="CM046113">
    <property type="protein sequence ID" value="KAI8420609.1"/>
    <property type="molecule type" value="Genomic_DNA"/>
</dbReference>
<organism evidence="1 2">
    <name type="scientific">Choristoneura fumiferana</name>
    <name type="common">Spruce budworm moth</name>
    <name type="synonym">Archips fumiferana</name>
    <dbReference type="NCBI Taxonomy" id="7141"/>
    <lineage>
        <taxon>Eukaryota</taxon>
        <taxon>Metazoa</taxon>
        <taxon>Ecdysozoa</taxon>
        <taxon>Arthropoda</taxon>
        <taxon>Hexapoda</taxon>
        <taxon>Insecta</taxon>
        <taxon>Pterygota</taxon>
        <taxon>Neoptera</taxon>
        <taxon>Endopterygota</taxon>
        <taxon>Lepidoptera</taxon>
        <taxon>Glossata</taxon>
        <taxon>Ditrysia</taxon>
        <taxon>Tortricoidea</taxon>
        <taxon>Tortricidae</taxon>
        <taxon>Tortricinae</taxon>
        <taxon>Choristoneura</taxon>
    </lineage>
</organism>
<proteinExistence type="predicted"/>
<name>A0ACC0J909_CHOFU</name>
<keyword evidence="2" id="KW-1185">Reference proteome</keyword>
<evidence type="ECO:0000313" key="2">
    <source>
        <dbReference type="Proteomes" id="UP001064048"/>
    </source>
</evidence>
<comment type="caution">
    <text evidence="1">The sequence shown here is derived from an EMBL/GenBank/DDBJ whole genome shotgun (WGS) entry which is preliminary data.</text>
</comment>
<accession>A0ACC0J909</accession>
<evidence type="ECO:0000313" key="1">
    <source>
        <dbReference type="EMBL" id="KAI8420609.1"/>
    </source>
</evidence>
<reference evidence="1 2" key="1">
    <citation type="journal article" date="2022" name="Genome Biol. Evol.">
        <title>The Spruce Budworm Genome: Reconstructing the Evolutionary History of Antifreeze Proteins.</title>
        <authorList>
            <person name="Beliveau C."/>
            <person name="Gagne P."/>
            <person name="Picq S."/>
            <person name="Vernygora O."/>
            <person name="Keeling C.I."/>
            <person name="Pinkney K."/>
            <person name="Doucet D."/>
            <person name="Wen F."/>
            <person name="Johnston J.S."/>
            <person name="Maaroufi H."/>
            <person name="Boyle B."/>
            <person name="Laroche J."/>
            <person name="Dewar K."/>
            <person name="Juretic N."/>
            <person name="Blackburn G."/>
            <person name="Nisole A."/>
            <person name="Brunet B."/>
            <person name="Brandao M."/>
            <person name="Lumley L."/>
            <person name="Duan J."/>
            <person name="Quan G."/>
            <person name="Lucarotti C.J."/>
            <person name="Roe A.D."/>
            <person name="Sperling F.A.H."/>
            <person name="Levesque R.C."/>
            <person name="Cusson M."/>
        </authorList>
    </citation>
    <scope>NUCLEOTIDE SEQUENCE [LARGE SCALE GENOMIC DNA]</scope>
    <source>
        <strain evidence="1">Glfc:IPQL:Cfum</strain>
    </source>
</reference>
<dbReference type="Proteomes" id="UP001064048">
    <property type="component" value="Chromosome 13"/>
</dbReference>
<sequence length="66" mass="7532">MDQSEWWSQDKGTGDSKSAHETRDGGSVRGYYTFMDPDGKQRTVHYTADDKLGFRATVQRTQTNTQ</sequence>
<gene>
    <name evidence="1" type="ORF">MSG28_007853</name>
</gene>
<protein>
    <submittedName>
        <fullName evidence="1">Uncharacterized protein</fullName>
    </submittedName>
</protein>